<name>A0A5N5QEB8_9AGAM</name>
<evidence type="ECO:0000313" key="2">
    <source>
        <dbReference type="EMBL" id="KAB5589811.1"/>
    </source>
</evidence>
<dbReference type="Proteomes" id="UP000383932">
    <property type="component" value="Unassembled WGS sequence"/>
</dbReference>
<accession>A0A5N5QEB8</accession>
<comment type="caution">
    <text evidence="2">The sequence shown here is derived from an EMBL/GenBank/DDBJ whole genome shotgun (WGS) entry which is preliminary data.</text>
</comment>
<dbReference type="GO" id="GO:0005262">
    <property type="term" value="F:calcium channel activity"/>
    <property type="evidence" value="ECO:0007669"/>
    <property type="project" value="InterPro"/>
</dbReference>
<keyword evidence="3" id="KW-1185">Reference proteome</keyword>
<feature type="signal peptide" evidence="1">
    <location>
        <begin position="1"/>
        <end position="21"/>
    </location>
</feature>
<dbReference type="PANTHER" id="PTHR39142:SF1">
    <property type="entry name" value="AEL197CP"/>
    <property type="match status" value="1"/>
</dbReference>
<gene>
    <name evidence="2" type="ORF">CTheo_6756</name>
</gene>
<feature type="chain" id="PRO_5024391351" evidence="1">
    <location>
        <begin position="22"/>
        <end position="495"/>
    </location>
</feature>
<proteinExistence type="predicted"/>
<dbReference type="PANTHER" id="PTHR39142">
    <property type="entry name" value="MID1P"/>
    <property type="match status" value="1"/>
</dbReference>
<dbReference type="GO" id="GO:0098703">
    <property type="term" value="P:calcium ion import across plasma membrane"/>
    <property type="evidence" value="ECO:0007669"/>
    <property type="project" value="InterPro"/>
</dbReference>
<evidence type="ECO:0000256" key="1">
    <source>
        <dbReference type="SAM" id="SignalP"/>
    </source>
</evidence>
<dbReference type="AlphaFoldDB" id="A0A5N5QEB8"/>
<evidence type="ECO:0000313" key="3">
    <source>
        <dbReference type="Proteomes" id="UP000383932"/>
    </source>
</evidence>
<protein>
    <submittedName>
        <fullName evidence="2">Stretch-activated Ca2+-permeable channel component</fullName>
    </submittedName>
</protein>
<sequence>MKALFRFLISVAFVFLPATQAQNTTTVSIPFRRTFSLSVLSSPLSLNLPAQDSPYSLSVALCGAVLPYPRFFVSNESGVTLPGPDGARGSQGGSELSLDQGLVTYESSPGTASVFAIWPSSGAGANWTLDVAVVDGTSPLHQRMTQLPLLGDTTATQAIIFSSPFLVQEFTEPTYPNYTFQAVIPSISSPSSSLVPNSTLLLFPTANADATVWLTNSACALTTKLGGVITTKISRTVLRDETGWRRQWFVDGLSASTNYTAYVIEEDTRVSGPSFFLTKSESFPCPLVHSLPYCPEVTYTVPLPAPPGGATSYTNENLPQSIQDVAVASLSNFTASLRTFPCGRDWYSRLQSCTGCQTAYRKWLCSVVFPRCGEPISDESLAVSASSSNNQNGSDPALEPLPQAALIQRPANATPRSSFLPTLNVVYNELLPCMETCYIVDRSCPPMLTWKCPSVWVNANTSYGLGFIDSWDGTIEGGGRPGAAQDEFGRVWCNG</sequence>
<dbReference type="Pfam" id="PF12929">
    <property type="entry name" value="Mid1"/>
    <property type="match status" value="1"/>
</dbReference>
<dbReference type="EMBL" id="SSOP01000227">
    <property type="protein sequence ID" value="KAB5589811.1"/>
    <property type="molecule type" value="Genomic_DNA"/>
</dbReference>
<reference evidence="2 3" key="1">
    <citation type="journal article" date="2019" name="Fungal Biol. Biotechnol.">
        <title>Draft genome sequence of fastidious pathogen Ceratobasidium theobromae, which causes vascular-streak dieback in Theobroma cacao.</title>
        <authorList>
            <person name="Ali S.S."/>
            <person name="Asman A."/>
            <person name="Shao J."/>
            <person name="Firmansyah A.P."/>
            <person name="Susilo A.W."/>
            <person name="Rosmana A."/>
            <person name="McMahon P."/>
            <person name="Junaid M."/>
            <person name="Guest D."/>
            <person name="Kheng T.Y."/>
            <person name="Meinhardt L.W."/>
            <person name="Bailey B.A."/>
        </authorList>
    </citation>
    <scope>NUCLEOTIDE SEQUENCE [LARGE SCALE GENOMIC DNA]</scope>
    <source>
        <strain evidence="2 3">CT2</strain>
    </source>
</reference>
<dbReference type="InterPro" id="IPR024338">
    <property type="entry name" value="MID1/Yam8"/>
</dbReference>
<dbReference type="OrthoDB" id="5405745at2759"/>
<organism evidence="2 3">
    <name type="scientific">Ceratobasidium theobromae</name>
    <dbReference type="NCBI Taxonomy" id="1582974"/>
    <lineage>
        <taxon>Eukaryota</taxon>
        <taxon>Fungi</taxon>
        <taxon>Dikarya</taxon>
        <taxon>Basidiomycota</taxon>
        <taxon>Agaricomycotina</taxon>
        <taxon>Agaricomycetes</taxon>
        <taxon>Cantharellales</taxon>
        <taxon>Ceratobasidiaceae</taxon>
        <taxon>Ceratobasidium</taxon>
    </lineage>
</organism>
<keyword evidence="1" id="KW-0732">Signal</keyword>